<accession>A0ACD5DCK4</accession>
<organism evidence="1 2">
    <name type="scientific">Lentilactobacillus terminaliae</name>
    <dbReference type="NCBI Taxonomy" id="3003483"/>
    <lineage>
        <taxon>Bacteria</taxon>
        <taxon>Bacillati</taxon>
        <taxon>Bacillota</taxon>
        <taxon>Bacilli</taxon>
        <taxon>Lactobacillales</taxon>
        <taxon>Lactobacillaceae</taxon>
        <taxon>Lentilactobacillus</taxon>
    </lineage>
</organism>
<protein>
    <submittedName>
        <fullName evidence="1">Uncharacterized protein</fullName>
    </submittedName>
</protein>
<keyword evidence="2" id="KW-1185">Reference proteome</keyword>
<evidence type="ECO:0000313" key="1">
    <source>
        <dbReference type="EMBL" id="XFD39107.1"/>
    </source>
</evidence>
<reference evidence="1" key="1">
    <citation type="submission" date="2024-08" db="EMBL/GenBank/DDBJ databases">
        <title>Lentilactobacillus sp. nov., isolated from tree bark.</title>
        <authorList>
            <person name="Phuengjayaem S."/>
            <person name="Tanasupawat S."/>
        </authorList>
    </citation>
    <scope>NUCLEOTIDE SEQUENCE</scope>
    <source>
        <strain evidence="1">SPB1-3</strain>
    </source>
</reference>
<evidence type="ECO:0000313" key="2">
    <source>
        <dbReference type="Proteomes" id="UP001149860"/>
    </source>
</evidence>
<proteinExistence type="predicted"/>
<name>A0ACD5DCK4_9LACO</name>
<sequence>MNQPFDKQPTDYDDVLGTLIQEVGKITGLEVIPNERIAKVKKLPFVSFYPLTYDIPVYSDPTINYGQFESTISLDIFCKTLSDAMKYAGALHVYLSDPYVRQELRQGKIVIDDAGPIQGRAIENLPFDTVHHHGFDVTIRYSRHFQSPIDQISNINFNN</sequence>
<dbReference type="Proteomes" id="UP001149860">
    <property type="component" value="Chromosome"/>
</dbReference>
<dbReference type="EMBL" id="CP168151">
    <property type="protein sequence ID" value="XFD39107.1"/>
    <property type="molecule type" value="Genomic_DNA"/>
</dbReference>
<gene>
    <name evidence="1" type="ORF">O0236_006640</name>
</gene>